<evidence type="ECO:0000313" key="1">
    <source>
        <dbReference type="EMBL" id="EQD30807.1"/>
    </source>
</evidence>
<gene>
    <name evidence="1" type="ORF">B2A_13984</name>
</gene>
<reference evidence="1" key="1">
    <citation type="submission" date="2013-08" db="EMBL/GenBank/DDBJ databases">
        <authorList>
            <person name="Mendez C."/>
            <person name="Richter M."/>
            <person name="Ferrer M."/>
            <person name="Sanchez J."/>
        </authorList>
    </citation>
    <scope>NUCLEOTIDE SEQUENCE</scope>
</reference>
<proteinExistence type="predicted"/>
<dbReference type="EMBL" id="AUZZ01010139">
    <property type="protein sequence ID" value="EQD30807.1"/>
    <property type="molecule type" value="Genomic_DNA"/>
</dbReference>
<name>T0YG36_9ZZZZ</name>
<protein>
    <submittedName>
        <fullName evidence="1">Uncharacterized protein</fullName>
    </submittedName>
</protein>
<reference evidence="1" key="2">
    <citation type="journal article" date="2014" name="ISME J.">
        <title>Microbial stratification in low pH oxic and suboxic macroscopic growths along an acid mine drainage.</title>
        <authorList>
            <person name="Mendez-Garcia C."/>
            <person name="Mesa V."/>
            <person name="Sprenger R.R."/>
            <person name="Richter M."/>
            <person name="Diez M.S."/>
            <person name="Solano J."/>
            <person name="Bargiela R."/>
            <person name="Golyshina O.V."/>
            <person name="Manteca A."/>
            <person name="Ramos J.L."/>
            <person name="Gallego J.R."/>
            <person name="Llorente I."/>
            <person name="Martins Dos Santos V.A."/>
            <person name="Jensen O.N."/>
            <person name="Pelaez A.I."/>
            <person name="Sanchez J."/>
            <person name="Ferrer M."/>
        </authorList>
    </citation>
    <scope>NUCLEOTIDE SEQUENCE</scope>
</reference>
<dbReference type="InterPro" id="IPR027417">
    <property type="entry name" value="P-loop_NTPase"/>
</dbReference>
<dbReference type="AlphaFoldDB" id="T0YG36"/>
<sequence length="95" mass="10822">MLLHHYRSLPEVIGFCNELSYSGRLVPSRTSKGISPWPPISYVLTDGSYDGEPSVTEREAGWHNDREADAIVQWLRVERGSLEARYKHPIQEIVA</sequence>
<dbReference type="Gene3D" id="3.40.50.300">
    <property type="entry name" value="P-loop containing nucleotide triphosphate hydrolases"/>
    <property type="match status" value="1"/>
</dbReference>
<organism evidence="1">
    <name type="scientific">mine drainage metagenome</name>
    <dbReference type="NCBI Taxonomy" id="410659"/>
    <lineage>
        <taxon>unclassified sequences</taxon>
        <taxon>metagenomes</taxon>
        <taxon>ecological metagenomes</taxon>
    </lineage>
</organism>
<accession>T0YG36</accession>
<comment type="caution">
    <text evidence="1">The sequence shown here is derived from an EMBL/GenBank/DDBJ whole genome shotgun (WGS) entry which is preliminary data.</text>
</comment>
<feature type="non-terminal residue" evidence="1">
    <location>
        <position position="95"/>
    </location>
</feature>